<accession>A0A6N3CVI5</accession>
<name>A0A6N3CVI5_9FIRM</name>
<protein>
    <submittedName>
        <fullName evidence="1">Uncharacterized protein</fullName>
    </submittedName>
</protein>
<reference evidence="1" key="1">
    <citation type="submission" date="2019-11" db="EMBL/GenBank/DDBJ databases">
        <authorList>
            <person name="Feng L."/>
        </authorList>
    </citation>
    <scope>NUCLEOTIDE SEQUENCE</scope>
    <source>
        <strain evidence="1">RtorquesLFYP15</strain>
    </source>
</reference>
<dbReference type="EMBL" id="CACRUQ010000013">
    <property type="protein sequence ID" value="VYU19935.1"/>
    <property type="molecule type" value="Genomic_DNA"/>
</dbReference>
<gene>
    <name evidence="1" type="ORF">RTLFYP15_01736</name>
</gene>
<evidence type="ECO:0000313" key="1">
    <source>
        <dbReference type="EMBL" id="VYU19935.1"/>
    </source>
</evidence>
<dbReference type="AlphaFoldDB" id="A0A6N3CVI5"/>
<sequence>MRNIENIYTDYGELMGKVSEEVVENRLKQLYMEMDTFIKSNKLEDKVFVHQMALNHAVMDYFSDIQRLKDYQGITHINDVKIKAYETFWLLKRRPLQLKEQLEDDKWLHVNEKFLLARLAAFMLREDINMPLTKQKKESFTKYLDTLYYYLKFRKTDAQAIELMLLAFEAGMEVSKKNI</sequence>
<organism evidence="1">
    <name type="scientific">[Ruminococcus] torques</name>
    <dbReference type="NCBI Taxonomy" id="33039"/>
    <lineage>
        <taxon>Bacteria</taxon>
        <taxon>Bacillati</taxon>
        <taxon>Bacillota</taxon>
        <taxon>Clostridia</taxon>
        <taxon>Lachnospirales</taxon>
        <taxon>Lachnospiraceae</taxon>
        <taxon>Mediterraneibacter</taxon>
    </lineage>
</organism>
<proteinExistence type="predicted"/>
<dbReference type="RefSeq" id="WP_412346514.1">
    <property type="nucleotide sequence ID" value="NZ_CACRUQ010000013.1"/>
</dbReference>